<dbReference type="Proteomes" id="UP000075883">
    <property type="component" value="Unassembled WGS sequence"/>
</dbReference>
<dbReference type="EMBL" id="AXCM01003154">
    <property type="status" value="NOT_ANNOTATED_CDS"/>
    <property type="molecule type" value="Genomic_DNA"/>
</dbReference>
<keyword evidence="3" id="KW-1185">Reference proteome</keyword>
<dbReference type="AlphaFoldDB" id="A0A182M6Y1"/>
<feature type="compositionally biased region" description="Polar residues" evidence="1">
    <location>
        <begin position="142"/>
        <end position="166"/>
    </location>
</feature>
<protein>
    <submittedName>
        <fullName evidence="2">Uncharacterized protein</fullName>
    </submittedName>
</protein>
<evidence type="ECO:0000313" key="3">
    <source>
        <dbReference type="Proteomes" id="UP000075883"/>
    </source>
</evidence>
<reference evidence="2" key="2">
    <citation type="submission" date="2020-05" db="UniProtKB">
        <authorList>
            <consortium name="EnsemblMetazoa"/>
        </authorList>
    </citation>
    <scope>IDENTIFICATION</scope>
    <source>
        <strain evidence="2">A-37</strain>
    </source>
</reference>
<evidence type="ECO:0000313" key="2">
    <source>
        <dbReference type="EnsemblMetazoa" id="ACUA011005-PA"/>
    </source>
</evidence>
<reference evidence="3" key="1">
    <citation type="submission" date="2013-09" db="EMBL/GenBank/DDBJ databases">
        <title>The Genome Sequence of Anopheles culicifacies species A.</title>
        <authorList>
            <consortium name="The Broad Institute Genomics Platform"/>
            <person name="Neafsey D.E."/>
            <person name="Besansky N."/>
            <person name="Howell P."/>
            <person name="Walton C."/>
            <person name="Young S.K."/>
            <person name="Zeng Q."/>
            <person name="Gargeya S."/>
            <person name="Fitzgerald M."/>
            <person name="Haas B."/>
            <person name="Abouelleil A."/>
            <person name="Allen A.W."/>
            <person name="Alvarado L."/>
            <person name="Arachchi H.M."/>
            <person name="Berlin A.M."/>
            <person name="Chapman S.B."/>
            <person name="Gainer-Dewar J."/>
            <person name="Goldberg J."/>
            <person name="Griggs A."/>
            <person name="Gujja S."/>
            <person name="Hansen M."/>
            <person name="Howarth C."/>
            <person name="Imamovic A."/>
            <person name="Ireland A."/>
            <person name="Larimer J."/>
            <person name="McCowan C."/>
            <person name="Murphy C."/>
            <person name="Pearson M."/>
            <person name="Poon T.W."/>
            <person name="Priest M."/>
            <person name="Roberts A."/>
            <person name="Saif S."/>
            <person name="Shea T."/>
            <person name="Sisk P."/>
            <person name="Sykes S."/>
            <person name="Wortman J."/>
            <person name="Nusbaum C."/>
            <person name="Birren B."/>
        </authorList>
    </citation>
    <scope>NUCLEOTIDE SEQUENCE [LARGE SCALE GENOMIC DNA]</scope>
    <source>
        <strain evidence="3">A-37</strain>
    </source>
</reference>
<dbReference type="STRING" id="139723.A0A182M6Y1"/>
<accession>A0A182M6Y1</accession>
<feature type="compositionally biased region" description="Low complexity" evidence="1">
    <location>
        <begin position="84"/>
        <end position="131"/>
    </location>
</feature>
<evidence type="ECO:0000256" key="1">
    <source>
        <dbReference type="SAM" id="MobiDB-lite"/>
    </source>
</evidence>
<feature type="region of interest" description="Disordered" evidence="1">
    <location>
        <begin position="17"/>
        <end position="177"/>
    </location>
</feature>
<name>A0A182M6Y1_9DIPT</name>
<feature type="compositionally biased region" description="Gly residues" evidence="1">
    <location>
        <begin position="57"/>
        <end position="70"/>
    </location>
</feature>
<dbReference type="VEuPathDB" id="VectorBase:ACUA011005"/>
<organism evidence="2 3">
    <name type="scientific">Anopheles culicifacies</name>
    <dbReference type="NCBI Taxonomy" id="139723"/>
    <lineage>
        <taxon>Eukaryota</taxon>
        <taxon>Metazoa</taxon>
        <taxon>Ecdysozoa</taxon>
        <taxon>Arthropoda</taxon>
        <taxon>Hexapoda</taxon>
        <taxon>Insecta</taxon>
        <taxon>Pterygota</taxon>
        <taxon>Neoptera</taxon>
        <taxon>Endopterygota</taxon>
        <taxon>Diptera</taxon>
        <taxon>Nematocera</taxon>
        <taxon>Culicoidea</taxon>
        <taxon>Culicidae</taxon>
        <taxon>Anophelinae</taxon>
        <taxon>Anopheles</taxon>
        <taxon>culicifacies species complex</taxon>
    </lineage>
</organism>
<proteinExistence type="predicted"/>
<dbReference type="EnsemblMetazoa" id="ACUA011005-RA">
    <property type="protein sequence ID" value="ACUA011005-PA"/>
    <property type="gene ID" value="ACUA011005"/>
</dbReference>
<sequence length="195" mass="20337">MRWFKRSTESPKLLSLSPLRHSESGNVYGGNEPSGLLLLHDHDRTTGTMLHRRRSAGDGGGVFGMNPDGGGDQEELLVPAVGLSNSPSSSSTTSGSSGSSGSSPSTINSSSSCTSSSSPFSYTSDSKCSSGSNGGGGHKILQSGTATTPRKSRIGKSSTDSQQKTNIPMLGPQNPSRKIKQEVNHFGEPKFHHCL</sequence>